<dbReference type="GO" id="GO:0005739">
    <property type="term" value="C:mitochondrion"/>
    <property type="evidence" value="ECO:0007669"/>
    <property type="project" value="GOC"/>
</dbReference>
<dbReference type="PANTHER" id="PTHR28254">
    <property type="entry name" value="CYTOCHROME B-C1 COMPLEX SUBUNIT 10"/>
    <property type="match status" value="1"/>
</dbReference>
<keyword evidence="3" id="KW-1185">Reference proteome</keyword>
<organism evidence="2 3">
    <name type="scientific">Coprinellus micaceus</name>
    <name type="common">Glistening ink-cap mushroom</name>
    <name type="synonym">Coprinus micaceus</name>
    <dbReference type="NCBI Taxonomy" id="71717"/>
    <lineage>
        <taxon>Eukaryota</taxon>
        <taxon>Fungi</taxon>
        <taxon>Dikarya</taxon>
        <taxon>Basidiomycota</taxon>
        <taxon>Agaricomycotina</taxon>
        <taxon>Agaricomycetes</taxon>
        <taxon>Agaricomycetidae</taxon>
        <taxon>Agaricales</taxon>
        <taxon>Agaricineae</taxon>
        <taxon>Psathyrellaceae</taxon>
        <taxon>Coprinellus</taxon>
    </lineage>
</organism>
<name>A0A4Y7TP45_COPMI</name>
<comment type="caution">
    <text evidence="2">The sequence shown here is derived from an EMBL/GenBank/DDBJ whole genome shotgun (WGS) entry which is preliminary data.</text>
</comment>
<dbReference type="AlphaFoldDB" id="A0A4Y7TP45"/>
<evidence type="ECO:0000313" key="3">
    <source>
        <dbReference type="Proteomes" id="UP000298030"/>
    </source>
</evidence>
<dbReference type="Pfam" id="PF09796">
    <property type="entry name" value="QCR10"/>
    <property type="match status" value="1"/>
</dbReference>
<dbReference type="PANTHER" id="PTHR28254:SF1">
    <property type="entry name" value="CYTOCHROME B-C1 COMPLEX SUBUNIT 10, MITOCHONDRIAL"/>
    <property type="match status" value="1"/>
</dbReference>
<gene>
    <name evidence="2" type="ORF">FA13DRAFT_1787414</name>
</gene>
<keyword evidence="1" id="KW-0812">Transmembrane</keyword>
<accession>A0A4Y7TP45</accession>
<keyword evidence="1" id="KW-0472">Membrane</keyword>
<sequence>MARLTLQQQSPIQSLLGFSKHWARSGATWGAGAGAAVFLLLSVTPLVRREVLEKTPGLKWYYEDKTPASDKPF</sequence>
<dbReference type="STRING" id="71717.A0A4Y7TP45"/>
<dbReference type="InterPro" id="IPR019182">
    <property type="entry name" value="Cytochrome_b-c1_su10_fun"/>
</dbReference>
<protein>
    <submittedName>
        <fullName evidence="2">Uncharacterized protein</fullName>
    </submittedName>
</protein>
<evidence type="ECO:0000313" key="2">
    <source>
        <dbReference type="EMBL" id="TEB35957.1"/>
    </source>
</evidence>
<reference evidence="2 3" key="1">
    <citation type="journal article" date="2019" name="Nat. Ecol. Evol.">
        <title>Megaphylogeny resolves global patterns of mushroom evolution.</title>
        <authorList>
            <person name="Varga T."/>
            <person name="Krizsan K."/>
            <person name="Foldi C."/>
            <person name="Dima B."/>
            <person name="Sanchez-Garcia M."/>
            <person name="Sanchez-Ramirez S."/>
            <person name="Szollosi G.J."/>
            <person name="Szarkandi J.G."/>
            <person name="Papp V."/>
            <person name="Albert L."/>
            <person name="Andreopoulos W."/>
            <person name="Angelini C."/>
            <person name="Antonin V."/>
            <person name="Barry K.W."/>
            <person name="Bougher N.L."/>
            <person name="Buchanan P."/>
            <person name="Buyck B."/>
            <person name="Bense V."/>
            <person name="Catcheside P."/>
            <person name="Chovatia M."/>
            <person name="Cooper J."/>
            <person name="Damon W."/>
            <person name="Desjardin D."/>
            <person name="Finy P."/>
            <person name="Geml J."/>
            <person name="Haridas S."/>
            <person name="Hughes K."/>
            <person name="Justo A."/>
            <person name="Karasinski D."/>
            <person name="Kautmanova I."/>
            <person name="Kiss B."/>
            <person name="Kocsube S."/>
            <person name="Kotiranta H."/>
            <person name="LaButti K.M."/>
            <person name="Lechner B.E."/>
            <person name="Liimatainen K."/>
            <person name="Lipzen A."/>
            <person name="Lukacs Z."/>
            <person name="Mihaltcheva S."/>
            <person name="Morgado L.N."/>
            <person name="Niskanen T."/>
            <person name="Noordeloos M.E."/>
            <person name="Ohm R.A."/>
            <person name="Ortiz-Santana B."/>
            <person name="Ovrebo C."/>
            <person name="Racz N."/>
            <person name="Riley R."/>
            <person name="Savchenko A."/>
            <person name="Shiryaev A."/>
            <person name="Soop K."/>
            <person name="Spirin V."/>
            <person name="Szebenyi C."/>
            <person name="Tomsovsky M."/>
            <person name="Tulloss R.E."/>
            <person name="Uehling J."/>
            <person name="Grigoriev I.V."/>
            <person name="Vagvolgyi C."/>
            <person name="Papp T."/>
            <person name="Martin F.M."/>
            <person name="Miettinen O."/>
            <person name="Hibbett D.S."/>
            <person name="Nagy L.G."/>
        </authorList>
    </citation>
    <scope>NUCLEOTIDE SEQUENCE [LARGE SCALE GENOMIC DNA]</scope>
    <source>
        <strain evidence="2 3">FP101781</strain>
    </source>
</reference>
<keyword evidence="1" id="KW-1133">Transmembrane helix</keyword>
<dbReference type="GO" id="GO:0006122">
    <property type="term" value="P:mitochondrial electron transport, ubiquinol to cytochrome c"/>
    <property type="evidence" value="ECO:0007669"/>
    <property type="project" value="InterPro"/>
</dbReference>
<dbReference type="EMBL" id="QPFP01000006">
    <property type="protein sequence ID" value="TEB35957.1"/>
    <property type="molecule type" value="Genomic_DNA"/>
</dbReference>
<dbReference type="OrthoDB" id="2391627at2759"/>
<evidence type="ECO:0000256" key="1">
    <source>
        <dbReference type="SAM" id="Phobius"/>
    </source>
</evidence>
<dbReference type="Proteomes" id="UP000298030">
    <property type="component" value="Unassembled WGS sequence"/>
</dbReference>
<feature type="transmembrane region" description="Helical" evidence="1">
    <location>
        <begin position="26"/>
        <end position="47"/>
    </location>
</feature>
<proteinExistence type="predicted"/>